<dbReference type="EMBL" id="JAGQHR010001019">
    <property type="protein sequence ID" value="MCA9730161.1"/>
    <property type="molecule type" value="Genomic_DNA"/>
</dbReference>
<comment type="caution">
    <text evidence="2">The sequence shown here is derived from an EMBL/GenBank/DDBJ whole genome shotgun (WGS) entry which is preliminary data.</text>
</comment>
<accession>A0A956M5C8</accession>
<name>A0A956M5C8_UNCEI</name>
<reference evidence="2" key="2">
    <citation type="journal article" date="2021" name="Microbiome">
        <title>Successional dynamics and alternative stable states in a saline activated sludge microbial community over 9 years.</title>
        <authorList>
            <person name="Wang Y."/>
            <person name="Ye J."/>
            <person name="Ju F."/>
            <person name="Liu L."/>
            <person name="Boyd J.A."/>
            <person name="Deng Y."/>
            <person name="Parks D.H."/>
            <person name="Jiang X."/>
            <person name="Yin X."/>
            <person name="Woodcroft B.J."/>
            <person name="Tyson G.W."/>
            <person name="Hugenholtz P."/>
            <person name="Polz M.F."/>
            <person name="Zhang T."/>
        </authorList>
    </citation>
    <scope>NUCLEOTIDE SEQUENCE</scope>
    <source>
        <strain evidence="2">HKST-UBA01</strain>
    </source>
</reference>
<evidence type="ECO:0000313" key="3">
    <source>
        <dbReference type="Proteomes" id="UP000697710"/>
    </source>
</evidence>
<reference evidence="2" key="1">
    <citation type="submission" date="2020-04" db="EMBL/GenBank/DDBJ databases">
        <authorList>
            <person name="Zhang T."/>
        </authorList>
    </citation>
    <scope>NUCLEOTIDE SEQUENCE</scope>
    <source>
        <strain evidence="2">HKST-UBA01</strain>
    </source>
</reference>
<evidence type="ECO:0000313" key="2">
    <source>
        <dbReference type="EMBL" id="MCA9730161.1"/>
    </source>
</evidence>
<feature type="signal peptide" evidence="1">
    <location>
        <begin position="1"/>
        <end position="25"/>
    </location>
</feature>
<organism evidence="2 3">
    <name type="scientific">Eiseniibacteriota bacterium</name>
    <dbReference type="NCBI Taxonomy" id="2212470"/>
    <lineage>
        <taxon>Bacteria</taxon>
        <taxon>Candidatus Eiseniibacteriota</taxon>
    </lineage>
</organism>
<sequence length="257" mass="28560">MPRAALVAILILLPLLTLGSRAASAQVMRELGPVALEYSIFFQDQSKAPVGGAEISFEPIETKRGRRLQVKSHIEYTLTEHREEPFHYGEEATLVCDEKGVTSFETTAQAIGKERVNSALRSGDEFHVTTTFEGERHTRSIPAGVSTTNFGLFCGGYLDVPLNEGPMFEDYPILYPVGGEHQARQRYREAILPIGLAADHTVPALVTRLRRKNDANDRLWNSANELEILLRMEESSNLGTFIYILNTVNGIPVTESE</sequence>
<protein>
    <recommendedName>
        <fullName evidence="4">DUF3108 domain-containing protein</fullName>
    </recommendedName>
</protein>
<gene>
    <name evidence="2" type="ORF">KC729_20925</name>
</gene>
<keyword evidence="1" id="KW-0732">Signal</keyword>
<evidence type="ECO:0008006" key="4">
    <source>
        <dbReference type="Google" id="ProtNLM"/>
    </source>
</evidence>
<feature type="non-terminal residue" evidence="2">
    <location>
        <position position="257"/>
    </location>
</feature>
<dbReference type="Proteomes" id="UP000697710">
    <property type="component" value="Unassembled WGS sequence"/>
</dbReference>
<evidence type="ECO:0000256" key="1">
    <source>
        <dbReference type="SAM" id="SignalP"/>
    </source>
</evidence>
<dbReference type="AlphaFoldDB" id="A0A956M5C8"/>
<feature type="chain" id="PRO_5037768505" description="DUF3108 domain-containing protein" evidence="1">
    <location>
        <begin position="26"/>
        <end position="257"/>
    </location>
</feature>
<proteinExistence type="predicted"/>